<dbReference type="RefSeq" id="WP_007366234.1">
    <property type="nucleotide sequence ID" value="NZ_ACLR01000237.1"/>
</dbReference>
<gene>
    <name evidence="2" type="ORF">PORUE0001_2042</name>
</gene>
<dbReference type="Pfam" id="PF18962">
    <property type="entry name" value="Por_Secre_tail"/>
    <property type="match status" value="1"/>
</dbReference>
<dbReference type="AlphaFoldDB" id="C2MEG0"/>
<evidence type="ECO:0000313" key="2">
    <source>
        <dbReference type="EMBL" id="EEK15892.1"/>
    </source>
</evidence>
<keyword evidence="3" id="KW-1185">Reference proteome</keyword>
<comment type="caution">
    <text evidence="2">The sequence shown here is derived from an EMBL/GenBank/DDBJ whole genome shotgun (WGS) entry which is preliminary data.</text>
</comment>
<dbReference type="OrthoDB" id="1012803at2"/>
<reference evidence="2 3" key="1">
    <citation type="submission" date="2009-04" db="EMBL/GenBank/DDBJ databases">
        <authorList>
            <person name="Sebastian Y."/>
            <person name="Madupu R."/>
            <person name="Durkin A.S."/>
            <person name="Torralba M."/>
            <person name="Methe B."/>
            <person name="Sutton G.G."/>
            <person name="Strausberg R.L."/>
            <person name="Nelson K.E."/>
        </authorList>
    </citation>
    <scope>NUCLEOTIDE SEQUENCE [LARGE SCALE GENOMIC DNA]</scope>
    <source>
        <strain evidence="2 3">60-3</strain>
    </source>
</reference>
<evidence type="ECO:0000313" key="3">
    <source>
        <dbReference type="Proteomes" id="UP000003303"/>
    </source>
</evidence>
<protein>
    <recommendedName>
        <fullName evidence="1">Secretion system C-terminal sorting domain-containing protein</fullName>
    </recommendedName>
</protein>
<name>C2MEG0_9PORP</name>
<dbReference type="Proteomes" id="UP000003303">
    <property type="component" value="Unassembled WGS sequence"/>
</dbReference>
<evidence type="ECO:0000259" key="1">
    <source>
        <dbReference type="Pfam" id="PF18962"/>
    </source>
</evidence>
<dbReference type="EMBL" id="ACLR01000237">
    <property type="protein sequence ID" value="EEK15892.1"/>
    <property type="molecule type" value="Genomic_DNA"/>
</dbReference>
<organism evidence="2 3">
    <name type="scientific">Porphyromonas uenonis 60-3</name>
    <dbReference type="NCBI Taxonomy" id="596327"/>
    <lineage>
        <taxon>Bacteria</taxon>
        <taxon>Pseudomonadati</taxon>
        <taxon>Bacteroidota</taxon>
        <taxon>Bacteroidia</taxon>
        <taxon>Bacteroidales</taxon>
        <taxon>Porphyromonadaceae</taxon>
        <taxon>Porphyromonas</taxon>
    </lineage>
</organism>
<accession>C2MEG0</accession>
<feature type="domain" description="Secretion system C-terminal sorting" evidence="1">
    <location>
        <begin position="20"/>
        <end position="84"/>
    </location>
</feature>
<proteinExistence type="predicted"/>
<dbReference type="NCBIfam" id="TIGR04183">
    <property type="entry name" value="Por_Secre_tail"/>
    <property type="match status" value="1"/>
</dbReference>
<feature type="non-terminal residue" evidence="2">
    <location>
        <position position="1"/>
    </location>
</feature>
<dbReference type="InterPro" id="IPR026444">
    <property type="entry name" value="Secre_tail"/>
</dbReference>
<sequence>KATFVDHTGVETTVTQRMQLYPNPATDYLLVEGVAPASEVTLHSMTGERLYAGRADSRGVLQIDLTPYADGVYLVCVAGETYRVVVRH</sequence>